<organism evidence="5 6">
    <name type="scientific">Rhynchosporium secalis</name>
    <name type="common">Barley scald fungus</name>
    <dbReference type="NCBI Taxonomy" id="38038"/>
    <lineage>
        <taxon>Eukaryota</taxon>
        <taxon>Fungi</taxon>
        <taxon>Dikarya</taxon>
        <taxon>Ascomycota</taxon>
        <taxon>Pezizomycotina</taxon>
        <taxon>Leotiomycetes</taxon>
        <taxon>Helotiales</taxon>
        <taxon>Ploettnerulaceae</taxon>
        <taxon>Rhynchosporium</taxon>
    </lineage>
</organism>
<proteinExistence type="inferred from homology"/>
<gene>
    <name evidence="5" type="ORF">RSE6_06794</name>
</gene>
<dbReference type="GO" id="GO:0046872">
    <property type="term" value="F:metal ion binding"/>
    <property type="evidence" value="ECO:0007669"/>
    <property type="project" value="UniProtKB-KW"/>
</dbReference>
<dbReference type="Gene3D" id="2.60.120.330">
    <property type="entry name" value="B-lactam Antibiotic, Isopenicillin N Synthase, Chain"/>
    <property type="match status" value="2"/>
</dbReference>
<dbReference type="GO" id="GO:0016491">
    <property type="term" value="F:oxidoreductase activity"/>
    <property type="evidence" value="ECO:0007669"/>
    <property type="project" value="UniProtKB-KW"/>
</dbReference>
<dbReference type="InterPro" id="IPR005123">
    <property type="entry name" value="Oxoglu/Fe-dep_dioxygenase_dom"/>
</dbReference>
<dbReference type="PROSITE" id="PS51471">
    <property type="entry name" value="FE2OG_OXY"/>
    <property type="match status" value="1"/>
</dbReference>
<sequence>MRESFFFRYNPIYDLAVSENLEAIPAEIRENLVTDEFCWEDHIDSRITYHDAGVGLNYYPPIRPSEPGSESQNSIGSHTDFQLFVILWQYSNGGLQVLNREGEWIDAALIEGTFVVNFGDYLSRATNDQYIDEEQPKKYELTSSEDLKSLAMLPDDNVRAHPKPLLTSTSTYREATKSEHPNTAIATIDITKIDDHDQITRAALAQELNSASTSCGSFFPQGHGMSEELPQKVSTYQNASLLGFEERDGCACAEESPIQLLEGMNQ</sequence>
<evidence type="ECO:0000256" key="1">
    <source>
        <dbReference type="ARBA" id="ARBA00022723"/>
    </source>
</evidence>
<evidence type="ECO:0000313" key="6">
    <source>
        <dbReference type="Proteomes" id="UP000177625"/>
    </source>
</evidence>
<dbReference type="PANTHER" id="PTHR47991">
    <property type="entry name" value="OXOGLUTARATE/IRON-DEPENDENT DIOXYGENASE"/>
    <property type="match status" value="1"/>
</dbReference>
<comment type="similarity">
    <text evidence="3">Belongs to the iron/ascorbate-dependent oxidoreductase family.</text>
</comment>
<evidence type="ECO:0000256" key="3">
    <source>
        <dbReference type="RuleBase" id="RU003682"/>
    </source>
</evidence>
<name>A0A1E1MC93_RHYSE</name>
<protein>
    <recommendedName>
        <fullName evidence="4">Fe2OG dioxygenase domain-containing protein</fullName>
    </recommendedName>
</protein>
<keyword evidence="3" id="KW-0560">Oxidoreductase</keyword>
<dbReference type="Proteomes" id="UP000177625">
    <property type="component" value="Unassembled WGS sequence"/>
</dbReference>
<accession>A0A1E1MC93</accession>
<dbReference type="SUPFAM" id="SSF51197">
    <property type="entry name" value="Clavaminate synthase-like"/>
    <property type="match status" value="2"/>
</dbReference>
<feature type="domain" description="Fe2OG dioxygenase" evidence="4">
    <location>
        <begin position="48"/>
        <end position="210"/>
    </location>
</feature>
<keyword evidence="2 3" id="KW-0408">Iron</keyword>
<evidence type="ECO:0000313" key="5">
    <source>
        <dbReference type="EMBL" id="CZT46375.1"/>
    </source>
</evidence>
<dbReference type="AlphaFoldDB" id="A0A1E1MC93"/>
<keyword evidence="1 3" id="KW-0479">Metal-binding</keyword>
<dbReference type="InterPro" id="IPR044861">
    <property type="entry name" value="IPNS-like_FE2OG_OXY"/>
</dbReference>
<dbReference type="EMBL" id="FJVC01000244">
    <property type="protein sequence ID" value="CZT46375.1"/>
    <property type="molecule type" value="Genomic_DNA"/>
</dbReference>
<dbReference type="InterPro" id="IPR027443">
    <property type="entry name" value="IPNS-like_sf"/>
</dbReference>
<reference evidence="6" key="1">
    <citation type="submission" date="2016-03" db="EMBL/GenBank/DDBJ databases">
        <authorList>
            <person name="Guldener U."/>
        </authorList>
    </citation>
    <scope>NUCLEOTIDE SEQUENCE [LARGE SCALE GENOMIC DNA]</scope>
</reference>
<evidence type="ECO:0000259" key="4">
    <source>
        <dbReference type="PROSITE" id="PS51471"/>
    </source>
</evidence>
<dbReference type="InterPro" id="IPR050295">
    <property type="entry name" value="Plant_2OG-oxidoreductases"/>
</dbReference>
<evidence type="ECO:0000256" key="2">
    <source>
        <dbReference type="ARBA" id="ARBA00023004"/>
    </source>
</evidence>
<keyword evidence="6" id="KW-1185">Reference proteome</keyword>
<dbReference type="Pfam" id="PF03171">
    <property type="entry name" value="2OG-FeII_Oxy"/>
    <property type="match status" value="1"/>
</dbReference>